<dbReference type="Proteomes" id="UP000076738">
    <property type="component" value="Unassembled WGS sequence"/>
</dbReference>
<protein>
    <submittedName>
        <fullName evidence="2">Uncharacterized protein</fullName>
    </submittedName>
</protein>
<evidence type="ECO:0000313" key="2">
    <source>
        <dbReference type="EMBL" id="KZO95049.1"/>
    </source>
</evidence>
<feature type="region of interest" description="Disordered" evidence="1">
    <location>
        <begin position="116"/>
        <end position="215"/>
    </location>
</feature>
<name>A0A167KVB9_CALVF</name>
<feature type="compositionally biased region" description="Polar residues" evidence="1">
    <location>
        <begin position="193"/>
        <end position="205"/>
    </location>
</feature>
<gene>
    <name evidence="2" type="ORF">CALVIDRAFT_528415</name>
</gene>
<keyword evidence="3" id="KW-1185">Reference proteome</keyword>
<dbReference type="EMBL" id="KV417291">
    <property type="protein sequence ID" value="KZO95049.1"/>
    <property type="molecule type" value="Genomic_DNA"/>
</dbReference>
<sequence length="290" mass="32673">MSLKVFTEKFFQYTEKGVSWTAKEIDEHRPTKLRPKIRAEAEKIDHAKEECRHAGVPEDSIYASMGRVEKHVNRELEASTLSVELLESATSRLFPTWETSVPSTPDTRVPWLGVRGKRIPENSTPHLGDPHSAAKPVREGTTKSTHSDNTTATATDSDEEVLVSRANPLEEAKEEYRVSDPGESDDTDDSGVETPQSENDSATTGTGRGENRRSDREIMKAIHVVKHAHERLQLSPQPEAYGHFPGDTKVYPLYLFQPVNDSIEEVDEEELMQVRYQMNMGSESSRRRQA</sequence>
<feature type="compositionally biased region" description="Basic and acidic residues" evidence="1">
    <location>
        <begin position="168"/>
        <end position="180"/>
    </location>
</feature>
<evidence type="ECO:0000313" key="3">
    <source>
        <dbReference type="Proteomes" id="UP000076738"/>
    </source>
</evidence>
<accession>A0A167KVB9</accession>
<dbReference type="AlphaFoldDB" id="A0A167KVB9"/>
<evidence type="ECO:0000256" key="1">
    <source>
        <dbReference type="SAM" id="MobiDB-lite"/>
    </source>
</evidence>
<proteinExistence type="predicted"/>
<reference evidence="2 3" key="1">
    <citation type="journal article" date="2016" name="Mol. Biol. Evol.">
        <title>Comparative Genomics of Early-Diverging Mushroom-Forming Fungi Provides Insights into the Origins of Lignocellulose Decay Capabilities.</title>
        <authorList>
            <person name="Nagy L.G."/>
            <person name="Riley R."/>
            <person name="Tritt A."/>
            <person name="Adam C."/>
            <person name="Daum C."/>
            <person name="Floudas D."/>
            <person name="Sun H."/>
            <person name="Yadav J.S."/>
            <person name="Pangilinan J."/>
            <person name="Larsson K.H."/>
            <person name="Matsuura K."/>
            <person name="Barry K."/>
            <person name="Labutti K."/>
            <person name="Kuo R."/>
            <person name="Ohm R.A."/>
            <person name="Bhattacharya S.S."/>
            <person name="Shirouzu T."/>
            <person name="Yoshinaga Y."/>
            <person name="Martin F.M."/>
            <person name="Grigoriev I.V."/>
            <person name="Hibbett D.S."/>
        </authorList>
    </citation>
    <scope>NUCLEOTIDE SEQUENCE [LARGE SCALE GENOMIC DNA]</scope>
    <source>
        <strain evidence="2 3">TUFC12733</strain>
    </source>
</reference>
<feature type="compositionally biased region" description="Acidic residues" evidence="1">
    <location>
        <begin position="182"/>
        <end position="191"/>
    </location>
</feature>
<organism evidence="2 3">
    <name type="scientific">Calocera viscosa (strain TUFC12733)</name>
    <dbReference type="NCBI Taxonomy" id="1330018"/>
    <lineage>
        <taxon>Eukaryota</taxon>
        <taxon>Fungi</taxon>
        <taxon>Dikarya</taxon>
        <taxon>Basidiomycota</taxon>
        <taxon>Agaricomycotina</taxon>
        <taxon>Dacrymycetes</taxon>
        <taxon>Dacrymycetales</taxon>
        <taxon>Dacrymycetaceae</taxon>
        <taxon>Calocera</taxon>
    </lineage>
</organism>